<reference evidence="1 2" key="1">
    <citation type="journal article" date="2016" name="Gut Pathog.">
        <title>Whole genome sequencing of "Faecalibaculum rodentium" ALO17, isolated from C57BL/6J laboratory mouse feces.</title>
        <authorList>
            <person name="Lim S."/>
            <person name="Chang D.H."/>
            <person name="Ahn S."/>
            <person name="Kim B.C."/>
        </authorList>
    </citation>
    <scope>NUCLEOTIDE SEQUENCE [LARGE SCALE GENOMIC DNA]</scope>
    <source>
        <strain evidence="1 2">Alo17</strain>
    </source>
</reference>
<gene>
    <name evidence="1" type="ORF">AALO17_10740</name>
</gene>
<sequence>MCSRKLRNRSAVRRKVPQFFSSMPMMAAVVCEHSASLCFYGI</sequence>
<protein>
    <submittedName>
        <fullName evidence="1">Uncharacterized protein</fullName>
    </submittedName>
</protein>
<name>A0A140DU81_9FIRM</name>
<keyword evidence="2" id="KW-1185">Reference proteome</keyword>
<dbReference type="Proteomes" id="UP000069771">
    <property type="component" value="Chromosome"/>
</dbReference>
<evidence type="ECO:0000313" key="1">
    <source>
        <dbReference type="EMBL" id="AMK54208.1"/>
    </source>
</evidence>
<dbReference type="KEGG" id="fro:AALO17_10740"/>
<evidence type="ECO:0000313" key="2">
    <source>
        <dbReference type="Proteomes" id="UP000069771"/>
    </source>
</evidence>
<proteinExistence type="predicted"/>
<organism evidence="1 2">
    <name type="scientific">Faecalibaculum rodentium</name>
    <dbReference type="NCBI Taxonomy" id="1702221"/>
    <lineage>
        <taxon>Bacteria</taxon>
        <taxon>Bacillati</taxon>
        <taxon>Bacillota</taxon>
        <taxon>Erysipelotrichia</taxon>
        <taxon>Erysipelotrichales</taxon>
        <taxon>Erysipelotrichaceae</taxon>
        <taxon>Faecalibaculum</taxon>
    </lineage>
</organism>
<dbReference type="EMBL" id="CP011391">
    <property type="protein sequence ID" value="AMK54208.1"/>
    <property type="molecule type" value="Genomic_DNA"/>
</dbReference>
<dbReference type="STRING" id="1702221.AALO17_10740"/>
<dbReference type="AlphaFoldDB" id="A0A140DU81"/>
<accession>A0A140DU81</accession>